<organism evidence="3 4">
    <name type="scientific">Trinickia violacea</name>
    <dbReference type="NCBI Taxonomy" id="2571746"/>
    <lineage>
        <taxon>Bacteria</taxon>
        <taxon>Pseudomonadati</taxon>
        <taxon>Pseudomonadota</taxon>
        <taxon>Betaproteobacteria</taxon>
        <taxon>Burkholderiales</taxon>
        <taxon>Burkholderiaceae</taxon>
        <taxon>Trinickia</taxon>
    </lineage>
</organism>
<sequence length="321" mass="33957">MENKSHAFWAGLFTIGLAVAIALTVFWFNIDRSVRIPYDLIARTNVTGLFTDAAVRYRGLDVGKVQSIHFDREHPGQIVIRILVDKTAPITHSTYGSLGFQGVTGIAFVQLEDTGRDLTPFPSSAKSVAQIPMRPGLLDQLQERGDVLMRELESVAKHADNMMSDDMRDRLKATLASIQGAADNVAALSKAAAPVAAKLPGTLDQLDSTLASTNALISRVNGQNGPLVTNLNKIGAAADRAGAALTAMDASLQDLSARVNYETLPRIDALSTDVGSAVRSVDRAADLFSTSPRSVLFGAPAAAPGPGEPGFAWPKADAAAH</sequence>
<feature type="transmembrane region" description="Helical" evidence="1">
    <location>
        <begin position="6"/>
        <end position="28"/>
    </location>
</feature>
<keyword evidence="1" id="KW-1133">Transmembrane helix</keyword>
<accession>A0A4P8IJQ0</accession>
<dbReference type="PANTHER" id="PTHR36698">
    <property type="entry name" value="BLL5892 PROTEIN"/>
    <property type="match status" value="1"/>
</dbReference>
<gene>
    <name evidence="3" type="ORF">FAZ95_01980</name>
</gene>
<name>A0A4P8IJQ0_9BURK</name>
<evidence type="ECO:0000313" key="4">
    <source>
        <dbReference type="Proteomes" id="UP000298656"/>
    </source>
</evidence>
<proteinExistence type="predicted"/>
<dbReference type="Proteomes" id="UP000298656">
    <property type="component" value="Chromosome 1"/>
</dbReference>
<keyword evidence="1" id="KW-0472">Membrane</keyword>
<evidence type="ECO:0000313" key="3">
    <source>
        <dbReference type="EMBL" id="QCP48061.1"/>
    </source>
</evidence>
<dbReference type="OrthoDB" id="5294672at2"/>
<protein>
    <submittedName>
        <fullName evidence="3">MCE family protein</fullName>
    </submittedName>
</protein>
<reference evidence="3 4" key="1">
    <citation type="submission" date="2019-05" db="EMBL/GenBank/DDBJ databases">
        <title>Burkholderia sp. DHOD12, isolated from subtropical forest soil.</title>
        <authorList>
            <person name="Gao Z.-H."/>
            <person name="Qiu L.-H."/>
        </authorList>
    </citation>
    <scope>NUCLEOTIDE SEQUENCE [LARGE SCALE GENOMIC DNA]</scope>
    <source>
        <strain evidence="3 4">DHOD12</strain>
    </source>
</reference>
<dbReference type="KEGG" id="tvl:FAZ95_01980"/>
<evidence type="ECO:0000259" key="2">
    <source>
        <dbReference type="Pfam" id="PF02470"/>
    </source>
</evidence>
<dbReference type="EMBL" id="CP040077">
    <property type="protein sequence ID" value="QCP48061.1"/>
    <property type="molecule type" value="Genomic_DNA"/>
</dbReference>
<dbReference type="RefSeq" id="WP_137330903.1">
    <property type="nucleotide sequence ID" value="NZ_CP040077.1"/>
</dbReference>
<dbReference type="Pfam" id="PF02470">
    <property type="entry name" value="MlaD"/>
    <property type="match status" value="1"/>
</dbReference>
<dbReference type="AlphaFoldDB" id="A0A4P8IJQ0"/>
<dbReference type="PANTHER" id="PTHR36698:SF2">
    <property type="entry name" value="MCE_MLAD DOMAIN-CONTAINING PROTEIN"/>
    <property type="match status" value="1"/>
</dbReference>
<evidence type="ECO:0000256" key="1">
    <source>
        <dbReference type="SAM" id="Phobius"/>
    </source>
</evidence>
<dbReference type="InterPro" id="IPR003399">
    <property type="entry name" value="Mce/MlaD"/>
</dbReference>
<keyword evidence="1" id="KW-0812">Transmembrane</keyword>
<keyword evidence="4" id="KW-1185">Reference proteome</keyword>
<feature type="domain" description="Mce/MlaD" evidence="2">
    <location>
        <begin position="42"/>
        <end position="112"/>
    </location>
</feature>